<comment type="catalytic activity">
    <reaction evidence="1">
        <text>ATP + protein L-histidine = ADP + protein N-phospho-L-histidine.</text>
        <dbReference type="EC" id="2.7.13.3"/>
    </reaction>
</comment>
<dbReference type="STRING" id="1826909.A5893_03585"/>
<organism evidence="14 15">
    <name type="scientific">Pedobacter psychrophilus</name>
    <dbReference type="NCBI Taxonomy" id="1826909"/>
    <lineage>
        <taxon>Bacteria</taxon>
        <taxon>Pseudomonadati</taxon>
        <taxon>Bacteroidota</taxon>
        <taxon>Sphingobacteriia</taxon>
        <taxon>Sphingobacteriales</taxon>
        <taxon>Sphingobacteriaceae</taxon>
        <taxon>Pedobacter</taxon>
    </lineage>
</organism>
<dbReference type="PROSITE" id="PS50839">
    <property type="entry name" value="CHASE"/>
    <property type="match status" value="1"/>
</dbReference>
<evidence type="ECO:0000259" key="11">
    <source>
        <dbReference type="PROSITE" id="PS50112"/>
    </source>
</evidence>
<sequence>MFKFLHSQLFRYKSESSSALYGIIVFLFFLVITQIVCYQKYLFTLTQKNNEIVKIAEDKKNVIQSILLENISVNRSLAYIIKTYGKPKDFNQTAKSLIPYDNIIDLIELTDKFIITDVYPYEANKKVINYNLFSDEAHKLEALKAINKNDLYFEGPIELIQGGVGIVGRYPFFDSNKKFLGFTVVVIKLKKLLDAANITNQKENQYWFALSKDNPVTNKEEFFLSKKSEFENSIYARVNIELGDWKLYVKSQKNFTYSSTWPNILFGVLFSLLCGFLVWLILRQPERLGNLVRKKVVELKRHQYLLYQTQKLAKIGSWEIDILNKKVIWSDTLKDIHEVPLEYEPQYDYLTEFYSHSQNKEAIKDFFINAFSNKTHFNTQLEIVTNKNTKKWVYVIGEPVFENGLLVKYIGSTQDVTSEKNASQKHQNLSQQLKEIGASIPGVIYQLKRDHNKQLSFEYISDSSFTFFGLYPSEIYSDDQKFFSIIHPDDKILFFDELNNSAKELRQYNFTFRILKNQETLWINLNAKPSLNAIGDTFWNGTFMDVTTVQNAEMEISYLAGLLENITDAIISTDENFVIKSWNKGAEVIYGWQAKEVIGRKFQMVMKTKYYAVDRKNLKKDFLNEGGFIGEVIQLNKKGESVEILMSSVLLKNKQGNITGSVTINKNIEDIKKSKKDSVYKTNLISVINKFNNDLIQNSNWLKVLGNSLETIGETIQISRIFYYQLSCNNDALEILNWATEDVKRSFNEYKIIPSKVVSELINLMDKKSYLNDFTENLENGAIKEILQNKSIKSALIFPIKVNESNFGFLCIEDVFKQREFSDDDIAFVKTICDNLSTAIEKSDYLKKLKFAFDEKNSILESIGDAFFAVDKNWNINYFNKVAERLFKISKTEIINKNIWGNLFDENETIFYPHFKVALEKNHSIHFEAYYEKQDIWMEVSVYPSEVGLSIYLKDITERINYVKAIEKQNQNLKEISWMQSHVVRAPLARLMGLINIKDIIIDDEMTEEEFYNLIMKSANELDTAIKEITNKTQIVN</sequence>
<dbReference type="GO" id="GO:0016020">
    <property type="term" value="C:membrane"/>
    <property type="evidence" value="ECO:0007669"/>
    <property type="project" value="UniProtKB-SubCell"/>
</dbReference>
<feature type="transmembrane region" description="Helical" evidence="10">
    <location>
        <begin position="260"/>
        <end position="282"/>
    </location>
</feature>
<protein>
    <recommendedName>
        <fullName evidence="3">histidine kinase</fullName>
        <ecNumber evidence="3">2.7.13.3</ecNumber>
    </recommendedName>
</protein>
<dbReference type="SMART" id="SM00091">
    <property type="entry name" value="PAS"/>
    <property type="match status" value="3"/>
</dbReference>
<keyword evidence="15" id="KW-1185">Reference proteome</keyword>
<evidence type="ECO:0000256" key="6">
    <source>
        <dbReference type="ARBA" id="ARBA00022692"/>
    </source>
</evidence>
<dbReference type="InterPro" id="IPR000014">
    <property type="entry name" value="PAS"/>
</dbReference>
<dbReference type="InterPro" id="IPR006189">
    <property type="entry name" value="CHASE_dom"/>
</dbReference>
<evidence type="ECO:0000259" key="12">
    <source>
        <dbReference type="PROSITE" id="PS50113"/>
    </source>
</evidence>
<evidence type="ECO:0000313" key="14">
    <source>
        <dbReference type="EMBL" id="OAQ42208.1"/>
    </source>
</evidence>
<dbReference type="NCBIfam" id="TIGR00229">
    <property type="entry name" value="sensory_box"/>
    <property type="match status" value="2"/>
</dbReference>
<dbReference type="PANTHER" id="PTHR43304:SF1">
    <property type="entry name" value="PAC DOMAIN-CONTAINING PROTEIN"/>
    <property type="match status" value="1"/>
</dbReference>
<comment type="caution">
    <text evidence="14">The sequence shown here is derived from an EMBL/GenBank/DDBJ whole genome shotgun (WGS) entry which is preliminary data.</text>
</comment>
<comment type="subcellular location">
    <subcellularLocation>
        <location evidence="2">Membrane</location>
    </subcellularLocation>
</comment>
<dbReference type="GO" id="GO:0004673">
    <property type="term" value="F:protein histidine kinase activity"/>
    <property type="evidence" value="ECO:0007669"/>
    <property type="project" value="UniProtKB-EC"/>
</dbReference>
<dbReference type="EC" id="2.7.13.3" evidence="3"/>
<feature type="domain" description="PAC" evidence="12">
    <location>
        <begin position="377"/>
        <end position="428"/>
    </location>
</feature>
<accession>A0A179DMU0</accession>
<dbReference type="SMART" id="SM00065">
    <property type="entry name" value="GAF"/>
    <property type="match status" value="1"/>
</dbReference>
<dbReference type="InterPro" id="IPR013767">
    <property type="entry name" value="PAS_fold"/>
</dbReference>
<dbReference type="PANTHER" id="PTHR43304">
    <property type="entry name" value="PHYTOCHROME-LIKE PROTEIN CPH1"/>
    <property type="match status" value="1"/>
</dbReference>
<feature type="domain" description="CHASE" evidence="13">
    <location>
        <begin position="112"/>
        <end position="200"/>
    </location>
</feature>
<dbReference type="Pfam" id="PF00989">
    <property type="entry name" value="PAS"/>
    <property type="match status" value="2"/>
</dbReference>
<evidence type="ECO:0000313" key="15">
    <source>
        <dbReference type="Proteomes" id="UP000078459"/>
    </source>
</evidence>
<proteinExistence type="predicted"/>
<reference evidence="14 15" key="2">
    <citation type="submission" date="2016-06" db="EMBL/GenBank/DDBJ databases">
        <title>Pedobacter psychrophilus sp. nov., isolated from Antarctic fragmentary rock.</title>
        <authorList>
            <person name="Svec P."/>
        </authorList>
    </citation>
    <scope>NUCLEOTIDE SEQUENCE [LARGE SCALE GENOMIC DNA]</scope>
    <source>
        <strain evidence="14 15">CCM 8644</strain>
    </source>
</reference>
<dbReference type="InterPro" id="IPR003018">
    <property type="entry name" value="GAF"/>
</dbReference>
<feature type="transmembrane region" description="Helical" evidence="10">
    <location>
        <begin position="20"/>
        <end position="38"/>
    </location>
</feature>
<dbReference type="InterPro" id="IPR013655">
    <property type="entry name" value="PAS_fold_3"/>
</dbReference>
<dbReference type="InterPro" id="IPR042240">
    <property type="entry name" value="CHASE_sf"/>
</dbReference>
<dbReference type="RefSeq" id="WP_068821238.1">
    <property type="nucleotide sequence ID" value="NZ_LWHJ01000011.1"/>
</dbReference>
<gene>
    <name evidence="14" type="ORF">A5893_03585</name>
</gene>
<dbReference type="OrthoDB" id="1522284at2"/>
<dbReference type="InterPro" id="IPR052162">
    <property type="entry name" value="Sensor_kinase/Photoreceptor"/>
</dbReference>
<dbReference type="SMART" id="SM01079">
    <property type="entry name" value="CHASE"/>
    <property type="match status" value="1"/>
</dbReference>
<dbReference type="SUPFAM" id="SSF55785">
    <property type="entry name" value="PYP-like sensor domain (PAS domain)"/>
    <property type="match status" value="4"/>
</dbReference>
<feature type="domain" description="PAS" evidence="11">
    <location>
        <begin position="852"/>
        <end position="908"/>
    </location>
</feature>
<dbReference type="InterPro" id="IPR035965">
    <property type="entry name" value="PAS-like_dom_sf"/>
</dbReference>
<dbReference type="AlphaFoldDB" id="A0A179DMU0"/>
<keyword evidence="6 10" id="KW-0812">Transmembrane</keyword>
<dbReference type="Gene3D" id="3.30.450.350">
    <property type="entry name" value="CHASE domain"/>
    <property type="match status" value="1"/>
</dbReference>
<evidence type="ECO:0000256" key="7">
    <source>
        <dbReference type="ARBA" id="ARBA00022777"/>
    </source>
</evidence>
<feature type="domain" description="PAS" evidence="11">
    <location>
        <begin position="459"/>
        <end position="505"/>
    </location>
</feature>
<dbReference type="GO" id="GO:0007165">
    <property type="term" value="P:signal transduction"/>
    <property type="evidence" value="ECO:0007669"/>
    <property type="project" value="UniProtKB-ARBA"/>
</dbReference>
<dbReference type="Proteomes" id="UP000078459">
    <property type="component" value="Unassembled WGS sequence"/>
</dbReference>
<dbReference type="Pfam" id="PF01590">
    <property type="entry name" value="GAF"/>
    <property type="match status" value="1"/>
</dbReference>
<keyword evidence="7" id="KW-0418">Kinase</keyword>
<evidence type="ECO:0000256" key="5">
    <source>
        <dbReference type="ARBA" id="ARBA00022679"/>
    </source>
</evidence>
<dbReference type="InterPro" id="IPR000700">
    <property type="entry name" value="PAS-assoc_C"/>
</dbReference>
<dbReference type="CDD" id="cd00130">
    <property type="entry name" value="PAS"/>
    <property type="match status" value="3"/>
</dbReference>
<dbReference type="PROSITE" id="PS50113">
    <property type="entry name" value="PAC"/>
    <property type="match status" value="1"/>
</dbReference>
<dbReference type="Pfam" id="PF03924">
    <property type="entry name" value="CHASE"/>
    <property type="match status" value="1"/>
</dbReference>
<evidence type="ECO:0000256" key="10">
    <source>
        <dbReference type="SAM" id="Phobius"/>
    </source>
</evidence>
<dbReference type="Gene3D" id="3.30.450.40">
    <property type="match status" value="1"/>
</dbReference>
<evidence type="ECO:0000256" key="4">
    <source>
        <dbReference type="ARBA" id="ARBA00022553"/>
    </source>
</evidence>
<keyword evidence="9 10" id="KW-0472">Membrane</keyword>
<keyword evidence="5" id="KW-0808">Transferase</keyword>
<reference evidence="14 15" key="1">
    <citation type="submission" date="2016-04" db="EMBL/GenBank/DDBJ databases">
        <authorList>
            <person name="Evans L.H."/>
            <person name="Alamgir A."/>
            <person name="Owens N."/>
            <person name="Weber N.D."/>
            <person name="Virtaneva K."/>
            <person name="Barbian K."/>
            <person name="Babar A."/>
            <person name="Rosenke K."/>
        </authorList>
    </citation>
    <scope>NUCLEOTIDE SEQUENCE [LARGE SCALE GENOMIC DNA]</scope>
    <source>
        <strain evidence="14 15">CCM 8644</strain>
    </source>
</reference>
<evidence type="ECO:0000256" key="2">
    <source>
        <dbReference type="ARBA" id="ARBA00004370"/>
    </source>
</evidence>
<dbReference type="Gene3D" id="3.30.450.20">
    <property type="entry name" value="PAS domain"/>
    <property type="match status" value="4"/>
</dbReference>
<dbReference type="Pfam" id="PF13426">
    <property type="entry name" value="PAS_9"/>
    <property type="match status" value="1"/>
</dbReference>
<evidence type="ECO:0000256" key="9">
    <source>
        <dbReference type="ARBA" id="ARBA00023136"/>
    </source>
</evidence>
<evidence type="ECO:0000259" key="13">
    <source>
        <dbReference type="PROSITE" id="PS50839"/>
    </source>
</evidence>
<dbReference type="GO" id="GO:0006355">
    <property type="term" value="P:regulation of DNA-templated transcription"/>
    <property type="evidence" value="ECO:0007669"/>
    <property type="project" value="InterPro"/>
</dbReference>
<dbReference type="SUPFAM" id="SSF55781">
    <property type="entry name" value="GAF domain-like"/>
    <property type="match status" value="1"/>
</dbReference>
<dbReference type="SMART" id="SM00086">
    <property type="entry name" value="PAC"/>
    <property type="match status" value="2"/>
</dbReference>
<evidence type="ECO:0000256" key="1">
    <source>
        <dbReference type="ARBA" id="ARBA00000085"/>
    </source>
</evidence>
<dbReference type="InterPro" id="IPR001610">
    <property type="entry name" value="PAC"/>
</dbReference>
<evidence type="ECO:0000256" key="3">
    <source>
        <dbReference type="ARBA" id="ARBA00012438"/>
    </source>
</evidence>
<evidence type="ECO:0000256" key="8">
    <source>
        <dbReference type="ARBA" id="ARBA00022989"/>
    </source>
</evidence>
<dbReference type="EMBL" id="LWHJ01000011">
    <property type="protein sequence ID" value="OAQ42208.1"/>
    <property type="molecule type" value="Genomic_DNA"/>
</dbReference>
<feature type="domain" description="PAS" evidence="11">
    <location>
        <begin position="555"/>
        <end position="600"/>
    </location>
</feature>
<dbReference type="PROSITE" id="PS50112">
    <property type="entry name" value="PAS"/>
    <property type="match status" value="3"/>
</dbReference>
<dbReference type="Pfam" id="PF08447">
    <property type="entry name" value="PAS_3"/>
    <property type="match status" value="1"/>
</dbReference>
<keyword evidence="8 10" id="KW-1133">Transmembrane helix</keyword>
<keyword evidence="4" id="KW-0597">Phosphoprotein</keyword>
<name>A0A179DMU0_9SPHI</name>
<dbReference type="InterPro" id="IPR029016">
    <property type="entry name" value="GAF-like_dom_sf"/>
</dbReference>